<reference evidence="2" key="1">
    <citation type="submission" date="2019-08" db="EMBL/GenBank/DDBJ databases">
        <authorList>
            <person name="Kucharzyk K."/>
            <person name="Murdoch R.W."/>
            <person name="Higgins S."/>
            <person name="Loffler F."/>
        </authorList>
    </citation>
    <scope>NUCLEOTIDE SEQUENCE</scope>
</reference>
<keyword evidence="1" id="KW-0812">Transmembrane</keyword>
<dbReference type="AlphaFoldDB" id="A0A645B5L3"/>
<feature type="transmembrane region" description="Helical" evidence="1">
    <location>
        <begin position="28"/>
        <end position="51"/>
    </location>
</feature>
<dbReference type="GO" id="GO:0042910">
    <property type="term" value="F:xenobiotic transmembrane transporter activity"/>
    <property type="evidence" value="ECO:0007669"/>
    <property type="project" value="TreeGrafter"/>
</dbReference>
<name>A0A645B5L3_9ZZZZ</name>
<dbReference type="EMBL" id="VSSQ01017754">
    <property type="protein sequence ID" value="MPM60346.1"/>
    <property type="molecule type" value="Genomic_DNA"/>
</dbReference>
<keyword evidence="1" id="KW-0472">Membrane</keyword>
<sequence length="77" mass="8556">MYAQRFGSLPVALALSEGGEVRQPMSVAVIGGLFTSTLLTLLVIPVVYLMLDDLMDKARAKIRRYNAYRRLRQGGRA</sequence>
<dbReference type="Gene3D" id="1.20.1640.10">
    <property type="entry name" value="Multidrug efflux transporter AcrB transmembrane domain"/>
    <property type="match status" value="1"/>
</dbReference>
<evidence type="ECO:0000313" key="2">
    <source>
        <dbReference type="EMBL" id="MPM60346.1"/>
    </source>
</evidence>
<dbReference type="InterPro" id="IPR001036">
    <property type="entry name" value="Acrflvin-R"/>
</dbReference>
<dbReference type="PANTHER" id="PTHR32063:SF0">
    <property type="entry name" value="SWARMING MOTILITY PROTEIN SWRC"/>
    <property type="match status" value="1"/>
</dbReference>
<dbReference type="Pfam" id="PF00873">
    <property type="entry name" value="ACR_tran"/>
    <property type="match status" value="1"/>
</dbReference>
<gene>
    <name evidence="2" type="primary">mdtC_46</name>
    <name evidence="2" type="ORF">SDC9_107197</name>
</gene>
<dbReference type="SUPFAM" id="SSF82866">
    <property type="entry name" value="Multidrug efflux transporter AcrB transmembrane domain"/>
    <property type="match status" value="1"/>
</dbReference>
<dbReference type="PANTHER" id="PTHR32063">
    <property type="match status" value="1"/>
</dbReference>
<organism evidence="2">
    <name type="scientific">bioreactor metagenome</name>
    <dbReference type="NCBI Taxonomy" id="1076179"/>
    <lineage>
        <taxon>unclassified sequences</taxon>
        <taxon>metagenomes</taxon>
        <taxon>ecological metagenomes</taxon>
    </lineage>
</organism>
<proteinExistence type="predicted"/>
<comment type="caution">
    <text evidence="2">The sequence shown here is derived from an EMBL/GenBank/DDBJ whole genome shotgun (WGS) entry which is preliminary data.</text>
</comment>
<accession>A0A645B5L3</accession>
<dbReference type="GO" id="GO:0005886">
    <property type="term" value="C:plasma membrane"/>
    <property type="evidence" value="ECO:0007669"/>
    <property type="project" value="TreeGrafter"/>
</dbReference>
<evidence type="ECO:0000256" key="1">
    <source>
        <dbReference type="SAM" id="Phobius"/>
    </source>
</evidence>
<protein>
    <submittedName>
        <fullName evidence="2">Multidrug resistance protein MdtC</fullName>
    </submittedName>
</protein>
<keyword evidence="1" id="KW-1133">Transmembrane helix</keyword>